<dbReference type="PRINTS" id="PR00315">
    <property type="entry name" value="ELONGATNFCT"/>
</dbReference>
<name>A0A8H6F1G5_CANAX</name>
<dbReference type="Gene3D" id="3.90.1430.10">
    <property type="entry name" value="Yeast translation eEF2 (G' domain)"/>
    <property type="match status" value="1"/>
</dbReference>
<dbReference type="CDD" id="cd04167">
    <property type="entry name" value="Snu114p"/>
    <property type="match status" value="1"/>
</dbReference>
<dbReference type="GO" id="GO:0046540">
    <property type="term" value="C:U4/U6 x U5 tri-snRNP complex"/>
    <property type="evidence" value="ECO:0007669"/>
    <property type="project" value="TreeGrafter"/>
</dbReference>
<dbReference type="GO" id="GO:0003746">
    <property type="term" value="F:translation elongation factor activity"/>
    <property type="evidence" value="ECO:0007669"/>
    <property type="project" value="UniProtKB-KW"/>
</dbReference>
<dbReference type="GO" id="GO:0005682">
    <property type="term" value="C:U5 snRNP"/>
    <property type="evidence" value="ECO:0007669"/>
    <property type="project" value="UniProtKB-ARBA"/>
</dbReference>
<dbReference type="InterPro" id="IPR044121">
    <property type="entry name" value="Snu114_GTP-bd"/>
</dbReference>
<dbReference type="GO" id="GO:0005829">
    <property type="term" value="C:cytosol"/>
    <property type="evidence" value="ECO:0007669"/>
    <property type="project" value="TreeGrafter"/>
</dbReference>
<evidence type="ECO:0000313" key="11">
    <source>
        <dbReference type="Proteomes" id="UP000536275"/>
    </source>
</evidence>
<evidence type="ECO:0000256" key="5">
    <source>
        <dbReference type="ARBA" id="ARBA00023187"/>
    </source>
</evidence>
<dbReference type="SUPFAM" id="SSF52540">
    <property type="entry name" value="P-loop containing nucleoside triphosphate hydrolases"/>
    <property type="match status" value="1"/>
</dbReference>
<evidence type="ECO:0000256" key="6">
    <source>
        <dbReference type="ARBA" id="ARBA00023242"/>
    </source>
</evidence>
<comment type="subcellular location">
    <subcellularLocation>
        <location evidence="1">Nucleus</location>
    </subcellularLocation>
</comment>
<keyword evidence="6" id="KW-0539">Nucleus</keyword>
<dbReference type="InterPro" id="IPR027417">
    <property type="entry name" value="P-loop_NTPase"/>
</dbReference>
<feature type="compositionally biased region" description="Acidic residues" evidence="8">
    <location>
        <begin position="21"/>
        <end position="31"/>
    </location>
</feature>
<dbReference type="InterPro" id="IPR035647">
    <property type="entry name" value="EFG_III/V"/>
</dbReference>
<dbReference type="CDD" id="cd04090">
    <property type="entry name" value="EF2_II_snRNP"/>
    <property type="match status" value="1"/>
</dbReference>
<dbReference type="GO" id="GO:0000398">
    <property type="term" value="P:mRNA splicing, via spliceosome"/>
    <property type="evidence" value="ECO:0007669"/>
    <property type="project" value="TreeGrafter"/>
</dbReference>
<sequence>MDDEDLYDEFAQPPSINDNEYSQDEEEEEEDANGKSQLVKTTTTNSNDTALVKTNIDTNQAETIYIQSQTQSLSNQPIIQPNHEKTMKLEYSIDNNDPLTNNFPEVNYSRDYLISLLNQSPERIRNVSIIGDFQSGKTSLIDQLIMYIHPKINIKKYLDNHKLEIERELTIKSSPITLLLSDSKSRSQILNLIDTPGHVDFEDETLAALNITDGVVLIIDAVLGMTIQDQYLIDQVIKQRLSMIIIINKFDKLILELKLPIKDCYYKLVGIIDDINDYIKSITTTTTTTTEKKKEYKYKYKFSPDLNNVLFASSKFGIIFSLKSFAKLYITKQNSLMNIDQFSKKLWGEIYYDPQNHKFTTTTTTTTINNNNNNSLKHSFISFILEPIYKIITYTITNEPTDKRLSKLLWENFRISLPKFEYKKDAENLLKSVFQTIFNNYESFVDSLIEMIPSPAKQQPNNSFSSSSSSSLSSVDTLARVTKLIESSDGKSFSALVRIYKGGLTMGDKIKIYGENYHEDKDDYKLEIIKKIYLPGGRYNFPINQASLGNIVLIDGIDSIIKKGSAIITNESTNDTKDIDKLSFVPPSPPKYTNNSVFKIAIEPEIPSELPILLEGLRKINKSYLSSIINVEENGEHIILTKGELSMDCILHDLRFFFCDDLEIKVSDPMVKFSETCIENGYIRTSTTTTTNENKDKDSLLSMTIINMVGIL</sequence>
<dbReference type="GO" id="GO:0030623">
    <property type="term" value="F:U5 snRNA binding"/>
    <property type="evidence" value="ECO:0007669"/>
    <property type="project" value="TreeGrafter"/>
</dbReference>
<dbReference type="PANTHER" id="PTHR42908:SF6">
    <property type="entry name" value="116 KDA U5 SMALL NUCLEAR RIBONUCLEOPROTEIN COMPONENT"/>
    <property type="match status" value="1"/>
</dbReference>
<evidence type="ECO:0000256" key="3">
    <source>
        <dbReference type="ARBA" id="ARBA00022741"/>
    </source>
</evidence>
<dbReference type="Gene3D" id="2.40.30.10">
    <property type="entry name" value="Translation factors"/>
    <property type="match status" value="1"/>
</dbReference>
<dbReference type="EMBL" id="JABWAD010000059">
    <property type="protein sequence ID" value="KAF6065315.1"/>
    <property type="molecule type" value="Genomic_DNA"/>
</dbReference>
<dbReference type="SUPFAM" id="SSF54980">
    <property type="entry name" value="EF-G C-terminal domain-like"/>
    <property type="match status" value="1"/>
</dbReference>
<dbReference type="InterPro" id="IPR000795">
    <property type="entry name" value="T_Tr_GTP-bd_dom"/>
</dbReference>
<keyword evidence="10" id="KW-0648">Protein biosynthesis</keyword>
<comment type="function">
    <text evidence="7">Component of the U5 snRNP complex required for pre-mRNA splicing. Binds GTP.</text>
</comment>
<feature type="domain" description="Tr-type G" evidence="9">
    <location>
        <begin position="122"/>
        <end position="388"/>
    </location>
</feature>
<dbReference type="FunFam" id="2.40.30.10:FF:000346">
    <property type="entry name" value="U5 snRNP GTPase"/>
    <property type="match status" value="1"/>
</dbReference>
<accession>A0A8H6F1G5</accession>
<dbReference type="FunFam" id="3.30.70.870:FF:000002">
    <property type="entry name" value="Translation elongation factor 2"/>
    <property type="match status" value="1"/>
</dbReference>
<dbReference type="SUPFAM" id="SSF50447">
    <property type="entry name" value="Translation proteins"/>
    <property type="match status" value="1"/>
</dbReference>
<evidence type="ECO:0000259" key="9">
    <source>
        <dbReference type="PROSITE" id="PS51722"/>
    </source>
</evidence>
<keyword evidence="3" id="KW-0547">Nucleotide-binding</keyword>
<reference evidence="10 11" key="1">
    <citation type="submission" date="2020-03" db="EMBL/GenBank/DDBJ databases">
        <title>FDA dAtabase for Regulatory Grade micrObial Sequences (FDA-ARGOS): Supporting development and validation of Infectious Disease Dx tests.</title>
        <authorList>
            <person name="Campos J."/>
            <person name="Goldberg B."/>
            <person name="Tallon L."/>
            <person name="Sadzewicz L."/>
            <person name="Vavikolanu K."/>
            <person name="Mehta A."/>
            <person name="Aluvathingal J."/>
            <person name="Nadendla S."/>
            <person name="Nandy P."/>
            <person name="Geyer C."/>
            <person name="Yan Y."/>
            <person name="Sichtig H."/>
        </authorList>
    </citation>
    <scope>NUCLEOTIDE SEQUENCE [LARGE SCALE GENOMIC DNA]</scope>
    <source>
        <strain evidence="10 11">FDAARGOS_656</strain>
    </source>
</reference>
<feature type="region of interest" description="Disordered" evidence="8">
    <location>
        <begin position="1"/>
        <end position="44"/>
    </location>
</feature>
<dbReference type="GO" id="GO:0071007">
    <property type="term" value="C:U2-type catalytic step 2 spliceosome"/>
    <property type="evidence" value="ECO:0007669"/>
    <property type="project" value="TreeGrafter"/>
</dbReference>
<dbReference type="PROSITE" id="PS51722">
    <property type="entry name" value="G_TR_2"/>
    <property type="match status" value="1"/>
</dbReference>
<evidence type="ECO:0000256" key="4">
    <source>
        <dbReference type="ARBA" id="ARBA00023134"/>
    </source>
</evidence>
<dbReference type="Gene3D" id="3.40.50.300">
    <property type="entry name" value="P-loop containing nucleotide triphosphate hydrolases"/>
    <property type="match status" value="1"/>
</dbReference>
<evidence type="ECO:0000256" key="1">
    <source>
        <dbReference type="ARBA" id="ARBA00004123"/>
    </source>
</evidence>
<proteinExistence type="predicted"/>
<evidence type="ECO:0000256" key="8">
    <source>
        <dbReference type="SAM" id="MobiDB-lite"/>
    </source>
</evidence>
<gene>
    <name evidence="10" type="ORF">FOB64_005066</name>
</gene>
<dbReference type="GO" id="GO:0003924">
    <property type="term" value="F:GTPase activity"/>
    <property type="evidence" value="ECO:0007669"/>
    <property type="project" value="InterPro"/>
</dbReference>
<dbReference type="AlphaFoldDB" id="A0A8H6F1G5"/>
<dbReference type="Gene3D" id="3.30.70.870">
    <property type="entry name" value="Elongation Factor G (Translational Gtpase), domain 3"/>
    <property type="match status" value="1"/>
</dbReference>
<keyword evidence="10" id="KW-0251">Elongation factor</keyword>
<dbReference type="Pfam" id="PF00009">
    <property type="entry name" value="GTP_EFTU"/>
    <property type="match status" value="1"/>
</dbReference>
<organism evidence="10 11">
    <name type="scientific">Candida albicans</name>
    <name type="common">Yeast</name>
    <dbReference type="NCBI Taxonomy" id="5476"/>
    <lineage>
        <taxon>Eukaryota</taxon>
        <taxon>Fungi</taxon>
        <taxon>Dikarya</taxon>
        <taxon>Ascomycota</taxon>
        <taxon>Saccharomycotina</taxon>
        <taxon>Pichiomycetes</taxon>
        <taxon>Debaryomycetaceae</taxon>
        <taxon>Candida/Lodderomyces clade</taxon>
        <taxon>Candida</taxon>
    </lineage>
</organism>
<feature type="compositionally biased region" description="Polar residues" evidence="8">
    <location>
        <begin position="34"/>
        <end position="44"/>
    </location>
</feature>
<protein>
    <submittedName>
        <fullName evidence="10">Elongation factor Tu GTP binding domain family protein</fullName>
    </submittedName>
</protein>
<dbReference type="InterPro" id="IPR009000">
    <property type="entry name" value="Transl_B-barrel_sf"/>
</dbReference>
<dbReference type="GO" id="GO:0005525">
    <property type="term" value="F:GTP binding"/>
    <property type="evidence" value="ECO:0007669"/>
    <property type="project" value="UniProtKB-KW"/>
</dbReference>
<comment type="caution">
    <text evidence="10">The sequence shown here is derived from an EMBL/GenBank/DDBJ whole genome shotgun (WGS) entry which is preliminary data.</text>
</comment>
<evidence type="ECO:0000256" key="7">
    <source>
        <dbReference type="ARBA" id="ARBA00055641"/>
    </source>
</evidence>
<dbReference type="GO" id="GO:0000974">
    <property type="term" value="C:Prp19 complex"/>
    <property type="evidence" value="ECO:0007669"/>
    <property type="project" value="UniProtKB-ARBA"/>
</dbReference>
<dbReference type="FunFam" id="3.40.50.300:FF:000646">
    <property type="entry name" value="U5 small nuclear ribonucleoprotein component"/>
    <property type="match status" value="1"/>
</dbReference>
<keyword evidence="5" id="KW-0508">mRNA splicing</keyword>
<keyword evidence="4" id="KW-0342">GTP-binding</keyword>
<dbReference type="Proteomes" id="UP000536275">
    <property type="component" value="Unassembled WGS sequence"/>
</dbReference>
<dbReference type="PANTHER" id="PTHR42908">
    <property type="entry name" value="TRANSLATION ELONGATION FACTOR-RELATED"/>
    <property type="match status" value="1"/>
</dbReference>
<keyword evidence="2" id="KW-0507">mRNA processing</keyword>
<evidence type="ECO:0000256" key="2">
    <source>
        <dbReference type="ARBA" id="ARBA00022664"/>
    </source>
</evidence>
<evidence type="ECO:0000313" key="10">
    <source>
        <dbReference type="EMBL" id="KAF6065315.1"/>
    </source>
</evidence>